<reference evidence="1" key="2">
    <citation type="submission" date="2022-01" db="EMBL/GenBank/DDBJ databases">
        <authorList>
            <person name="Yamashiro T."/>
            <person name="Shiraishi A."/>
            <person name="Satake H."/>
            <person name="Nakayama K."/>
        </authorList>
    </citation>
    <scope>NUCLEOTIDE SEQUENCE</scope>
</reference>
<evidence type="ECO:0000313" key="2">
    <source>
        <dbReference type="Proteomes" id="UP001151760"/>
    </source>
</evidence>
<reference evidence="1" key="1">
    <citation type="journal article" date="2022" name="Int. J. Mol. Sci.">
        <title>Draft Genome of Tanacetum Coccineum: Genomic Comparison of Closely Related Tanacetum-Family Plants.</title>
        <authorList>
            <person name="Yamashiro T."/>
            <person name="Shiraishi A."/>
            <person name="Nakayama K."/>
            <person name="Satake H."/>
        </authorList>
    </citation>
    <scope>NUCLEOTIDE SEQUENCE</scope>
</reference>
<proteinExistence type="predicted"/>
<dbReference type="Proteomes" id="UP001151760">
    <property type="component" value="Unassembled WGS sequence"/>
</dbReference>
<name>A0ABQ5AX13_9ASTR</name>
<evidence type="ECO:0000313" key="1">
    <source>
        <dbReference type="EMBL" id="GJT07205.1"/>
    </source>
</evidence>
<comment type="caution">
    <text evidence="1">The sequence shown here is derived from an EMBL/GenBank/DDBJ whole genome shotgun (WGS) entry which is preliminary data.</text>
</comment>
<protein>
    <submittedName>
        <fullName evidence="1">Uncharacterized protein</fullName>
    </submittedName>
</protein>
<gene>
    <name evidence="1" type="ORF">Tco_0841667</name>
</gene>
<keyword evidence="2" id="KW-1185">Reference proteome</keyword>
<dbReference type="EMBL" id="BQNB010012731">
    <property type="protein sequence ID" value="GJT07205.1"/>
    <property type="molecule type" value="Genomic_DNA"/>
</dbReference>
<accession>A0ABQ5AX13</accession>
<organism evidence="1 2">
    <name type="scientific">Tanacetum coccineum</name>
    <dbReference type="NCBI Taxonomy" id="301880"/>
    <lineage>
        <taxon>Eukaryota</taxon>
        <taxon>Viridiplantae</taxon>
        <taxon>Streptophyta</taxon>
        <taxon>Embryophyta</taxon>
        <taxon>Tracheophyta</taxon>
        <taxon>Spermatophyta</taxon>
        <taxon>Magnoliopsida</taxon>
        <taxon>eudicotyledons</taxon>
        <taxon>Gunneridae</taxon>
        <taxon>Pentapetalae</taxon>
        <taxon>asterids</taxon>
        <taxon>campanulids</taxon>
        <taxon>Asterales</taxon>
        <taxon>Asteraceae</taxon>
        <taxon>Asteroideae</taxon>
        <taxon>Anthemideae</taxon>
        <taxon>Anthemidinae</taxon>
        <taxon>Tanacetum</taxon>
    </lineage>
</organism>
<sequence>MYPDNKEIKEESDLLQMCLVFYRLQMCLVPLDMILPGYTSVLQIADVFGCVVTRLLYRLQMCLVSWYTYTLQIADVFGFGSALVCMHLPGYTSTLQIADVFASGLSASESAHVRIASD</sequence>